<reference evidence="3 4" key="1">
    <citation type="submission" date="2019-04" db="EMBL/GenBank/DDBJ databases">
        <title>Streptomyces oryziradicis sp. nov., a novel actinomycete isolated from rhizosphere soil of rice (Oryza sativa L.).</title>
        <authorList>
            <person name="Li C."/>
        </authorList>
    </citation>
    <scope>NUCLEOTIDE SEQUENCE [LARGE SCALE GENOMIC DNA]</scope>
    <source>
        <strain evidence="3 4">NEAU-C40</strain>
    </source>
</reference>
<gene>
    <name evidence="3" type="ORF">FCI23_07785</name>
</gene>
<dbReference type="EMBL" id="SUMC01000005">
    <property type="protein sequence ID" value="TKA12182.1"/>
    <property type="molecule type" value="Genomic_DNA"/>
</dbReference>
<evidence type="ECO:0000313" key="3">
    <source>
        <dbReference type="EMBL" id="TKA12182.1"/>
    </source>
</evidence>
<accession>A0A4U0SQA5</accession>
<protein>
    <submittedName>
        <fullName evidence="3">DUF917 domain-containing protein</fullName>
    </submittedName>
</protein>
<dbReference type="Proteomes" id="UP000305778">
    <property type="component" value="Unassembled WGS sequence"/>
</dbReference>
<dbReference type="Gene3D" id="3.40.1610.10">
    <property type="entry name" value="CV3147-like domain"/>
    <property type="match status" value="1"/>
</dbReference>
<organism evidence="3 4">
    <name type="scientific">Actinacidiphila oryziradicis</name>
    <dbReference type="NCBI Taxonomy" id="2571141"/>
    <lineage>
        <taxon>Bacteria</taxon>
        <taxon>Bacillati</taxon>
        <taxon>Actinomycetota</taxon>
        <taxon>Actinomycetes</taxon>
        <taxon>Kitasatosporales</taxon>
        <taxon>Streptomycetaceae</taxon>
        <taxon>Actinacidiphila</taxon>
    </lineage>
</organism>
<dbReference type="Pfam" id="PF20906">
    <property type="entry name" value="S-Me-THD_C"/>
    <property type="match status" value="1"/>
</dbReference>
<dbReference type="InterPro" id="IPR024071">
    <property type="entry name" value="S-Me-THD_C_sf"/>
</dbReference>
<feature type="domain" description="S-Me-THD N-terminal" evidence="1">
    <location>
        <begin position="9"/>
        <end position="165"/>
    </location>
</feature>
<dbReference type="AlphaFoldDB" id="A0A4U0SQA5"/>
<proteinExistence type="predicted"/>
<comment type="caution">
    <text evidence="3">The sequence shown here is derived from an EMBL/GenBank/DDBJ whole genome shotgun (WGS) entry which is preliminary data.</text>
</comment>
<sequence length="370" mass="39566">MSWTLSAEHLTDLARGAAILGTGGGGDPLIGRSLVEQAMREHSRTVTVLDPDELDDDIFVIPTAQMGAPTVIVEQIPRGTGPELALRALERHLGRTADATMPIECGGINSMIPLLVAARAGLPVVDADGMGRAFPELQMETFNIYGIPGSPMALAGQNGESAVLDTGADTRRMEWLARGLTVRLGGVAHIAEYAMTGEQIKRTAVPRTLSLALALGRSVREAREAHRDPVRGLAEALTGTLYSHLRVLFRGKAVDVERRTVEGFARGKARFAGKDGRSQLELQFQNEHLVALVDGEVRCVVPDLICVLEADTAEPITTGGLRYGQRVTVVGISAPALMRTPQSLAVFGPACFGLDHPFRPVEEITSSVRT</sequence>
<evidence type="ECO:0000259" key="2">
    <source>
        <dbReference type="Pfam" id="PF20906"/>
    </source>
</evidence>
<feature type="domain" description="S-Me-THD-like C-terminal" evidence="2">
    <location>
        <begin position="169"/>
        <end position="361"/>
    </location>
</feature>
<dbReference type="Gene3D" id="2.40.390.10">
    <property type="entry name" value="CV3147-like"/>
    <property type="match status" value="1"/>
</dbReference>
<dbReference type="SUPFAM" id="SSF160991">
    <property type="entry name" value="CV3147-like"/>
    <property type="match status" value="1"/>
</dbReference>
<dbReference type="Pfam" id="PF06032">
    <property type="entry name" value="S-Me-THD_N"/>
    <property type="match status" value="1"/>
</dbReference>
<evidence type="ECO:0000259" key="1">
    <source>
        <dbReference type="Pfam" id="PF06032"/>
    </source>
</evidence>
<keyword evidence="4" id="KW-1185">Reference proteome</keyword>
<dbReference type="RefSeq" id="WP_136722715.1">
    <property type="nucleotide sequence ID" value="NZ_SUMC01000005.1"/>
</dbReference>
<dbReference type="InterPro" id="IPR027479">
    <property type="entry name" value="S-Me-THD_N_sf"/>
</dbReference>
<dbReference type="InterPro" id="IPR048350">
    <property type="entry name" value="S-Me-THD-like_C"/>
</dbReference>
<evidence type="ECO:0000313" key="4">
    <source>
        <dbReference type="Proteomes" id="UP000305778"/>
    </source>
</evidence>
<dbReference type="InterPro" id="IPR010318">
    <property type="entry name" value="S-Me-THD_N"/>
</dbReference>
<dbReference type="OrthoDB" id="3170437at2"/>
<name>A0A4U0SQA5_9ACTN</name>